<dbReference type="GO" id="GO:0008270">
    <property type="term" value="F:zinc ion binding"/>
    <property type="evidence" value="ECO:0007669"/>
    <property type="project" value="UniProtKB-KW"/>
</dbReference>
<evidence type="ECO:0000256" key="4">
    <source>
        <dbReference type="ARBA" id="ARBA00023015"/>
    </source>
</evidence>
<dbReference type="Pfam" id="PF01096">
    <property type="entry name" value="Zn_ribbon_TFIIS"/>
    <property type="match status" value="1"/>
</dbReference>
<reference evidence="6" key="1">
    <citation type="journal article" date="2014" name="Front. Microbiol.">
        <title>High frequency of phylogenetically diverse reductive dehalogenase-homologous genes in deep subseafloor sedimentary metagenomes.</title>
        <authorList>
            <person name="Kawai M."/>
            <person name="Futagami T."/>
            <person name="Toyoda A."/>
            <person name="Takaki Y."/>
            <person name="Nishi S."/>
            <person name="Hori S."/>
            <person name="Arai W."/>
            <person name="Tsubouchi T."/>
            <person name="Morono Y."/>
            <person name="Uchiyama I."/>
            <person name="Ito T."/>
            <person name="Fujiyama A."/>
            <person name="Inagaki F."/>
            <person name="Takami H."/>
        </authorList>
    </citation>
    <scope>NUCLEOTIDE SEQUENCE</scope>
    <source>
        <strain evidence="6">Expedition CK06-06</strain>
    </source>
</reference>
<keyword evidence="1" id="KW-0479">Metal-binding</keyword>
<keyword evidence="4" id="KW-0805">Transcription regulation</keyword>
<dbReference type="InterPro" id="IPR001529">
    <property type="entry name" value="Zn_ribbon_RPB9"/>
</dbReference>
<evidence type="ECO:0000313" key="6">
    <source>
        <dbReference type="EMBL" id="GAH36251.1"/>
    </source>
</evidence>
<dbReference type="AlphaFoldDB" id="X1ES79"/>
<dbReference type="PIRSF" id="PIRSF005586">
    <property type="entry name" value="RNApol_RpoM"/>
    <property type="match status" value="1"/>
</dbReference>
<accession>X1ES79</accession>
<gene>
    <name evidence="6" type="ORF">S03H2_10572</name>
</gene>
<evidence type="ECO:0000259" key="5">
    <source>
        <dbReference type="PROSITE" id="PS51133"/>
    </source>
</evidence>
<keyword evidence="4" id="KW-0804">Transcription</keyword>
<dbReference type="CDD" id="cd10511">
    <property type="entry name" value="Zn-ribbon_TFS"/>
    <property type="match status" value="1"/>
</dbReference>
<evidence type="ECO:0000256" key="1">
    <source>
        <dbReference type="ARBA" id="ARBA00022723"/>
    </source>
</evidence>
<keyword evidence="2" id="KW-0863">Zinc-finger</keyword>
<name>X1ES79_9ZZZZ</name>
<sequence length="112" mass="13178">MVEFCPECSNLLRKKVSDGNKALICRCGFQKELKLSMVEINKNVRLKKKALDKNLIIVSQEDKIFVHPIVKKYCPKCNHKKAEAWQEQTRSADEPSTSFFRCLECKHTWREY</sequence>
<dbReference type="PANTHER" id="PTHR11239">
    <property type="entry name" value="DNA-DIRECTED RNA POLYMERASE"/>
    <property type="match status" value="1"/>
</dbReference>
<dbReference type="GO" id="GO:0003899">
    <property type="term" value="F:DNA-directed RNA polymerase activity"/>
    <property type="evidence" value="ECO:0007669"/>
    <property type="project" value="InterPro"/>
</dbReference>
<dbReference type="SUPFAM" id="SSF57783">
    <property type="entry name" value="Zinc beta-ribbon"/>
    <property type="match status" value="1"/>
</dbReference>
<dbReference type="GO" id="GO:0006355">
    <property type="term" value="P:regulation of DNA-templated transcription"/>
    <property type="evidence" value="ECO:0007669"/>
    <property type="project" value="InterPro"/>
</dbReference>
<dbReference type="InterPro" id="IPR006288">
    <property type="entry name" value="TFS"/>
</dbReference>
<dbReference type="EMBL" id="BARU01005429">
    <property type="protein sequence ID" value="GAH36251.1"/>
    <property type="molecule type" value="Genomic_DNA"/>
</dbReference>
<dbReference type="GO" id="GO:0003676">
    <property type="term" value="F:nucleic acid binding"/>
    <property type="evidence" value="ECO:0007669"/>
    <property type="project" value="InterPro"/>
</dbReference>
<dbReference type="Gene3D" id="2.20.25.10">
    <property type="match status" value="1"/>
</dbReference>
<organism evidence="6">
    <name type="scientific">marine sediment metagenome</name>
    <dbReference type="NCBI Taxonomy" id="412755"/>
    <lineage>
        <taxon>unclassified sequences</taxon>
        <taxon>metagenomes</taxon>
        <taxon>ecological metagenomes</taxon>
    </lineage>
</organism>
<comment type="caution">
    <text evidence="6">The sequence shown here is derived from an EMBL/GenBank/DDBJ whole genome shotgun (WGS) entry which is preliminary data.</text>
</comment>
<keyword evidence="3" id="KW-0862">Zinc</keyword>
<feature type="domain" description="TFIIS-type" evidence="5">
    <location>
        <begin position="70"/>
        <end position="110"/>
    </location>
</feature>
<dbReference type="InterPro" id="IPR012164">
    <property type="entry name" value="Rpa12/Rpb9/Rpc10/TFS"/>
</dbReference>
<dbReference type="SMART" id="SM00440">
    <property type="entry name" value="ZnF_C2C2"/>
    <property type="match status" value="1"/>
</dbReference>
<protein>
    <recommendedName>
        <fullName evidence="5">TFIIS-type domain-containing protein</fullName>
    </recommendedName>
</protein>
<dbReference type="PANTHER" id="PTHR11239:SF12">
    <property type="entry name" value="DNA-DIRECTED RNA POLYMERASE III SUBUNIT RPC10"/>
    <property type="match status" value="1"/>
</dbReference>
<evidence type="ECO:0000256" key="2">
    <source>
        <dbReference type="ARBA" id="ARBA00022771"/>
    </source>
</evidence>
<dbReference type="InterPro" id="IPR001222">
    <property type="entry name" value="Znf_TFIIS"/>
</dbReference>
<dbReference type="PROSITE" id="PS51133">
    <property type="entry name" value="ZF_TFIIS_2"/>
    <property type="match status" value="1"/>
</dbReference>
<dbReference type="GO" id="GO:0006351">
    <property type="term" value="P:DNA-templated transcription"/>
    <property type="evidence" value="ECO:0007669"/>
    <property type="project" value="InterPro"/>
</dbReference>
<evidence type="ECO:0000256" key="3">
    <source>
        <dbReference type="ARBA" id="ARBA00022833"/>
    </source>
</evidence>
<dbReference type="SMART" id="SM00661">
    <property type="entry name" value="RPOL9"/>
    <property type="match status" value="1"/>
</dbReference>
<proteinExistence type="predicted"/>
<dbReference type="NCBIfam" id="TIGR01384">
    <property type="entry name" value="TFS_arch"/>
    <property type="match status" value="1"/>
</dbReference>